<feature type="transmembrane region" description="Helical" evidence="1">
    <location>
        <begin position="12"/>
        <end position="42"/>
    </location>
</feature>
<reference evidence="2" key="1">
    <citation type="submission" date="2010-07" db="EMBL/GenBank/DDBJ databases">
        <authorList>
            <consortium name="CONSOLIDER consortium CSD2007-00005"/>
            <person name="Guazzaroni M.-E."/>
            <person name="Richter M."/>
            <person name="Garcia-Salamanca A."/>
            <person name="Yarza P."/>
            <person name="Ferrer M."/>
        </authorList>
    </citation>
    <scope>NUCLEOTIDE SEQUENCE</scope>
</reference>
<dbReference type="AlphaFoldDB" id="D9PLL4"/>
<organism evidence="2">
    <name type="scientific">sediment metagenome</name>
    <dbReference type="NCBI Taxonomy" id="749907"/>
    <lineage>
        <taxon>unclassified sequences</taxon>
        <taxon>metagenomes</taxon>
        <taxon>ecological metagenomes</taxon>
    </lineage>
</organism>
<feature type="transmembrane region" description="Helical" evidence="1">
    <location>
        <begin position="62"/>
        <end position="82"/>
    </location>
</feature>
<protein>
    <submittedName>
        <fullName evidence="2">Uncharacterized protein</fullName>
    </submittedName>
</protein>
<comment type="caution">
    <text evidence="2">The sequence shown here is derived from an EMBL/GenBank/DDBJ whole genome shotgun (WGS) entry which is preliminary data.</text>
</comment>
<keyword evidence="1" id="KW-0812">Transmembrane</keyword>
<dbReference type="EMBL" id="ADZX01000740">
    <property type="protein sequence ID" value="EFK95550.1"/>
    <property type="molecule type" value="Genomic_DNA"/>
</dbReference>
<evidence type="ECO:0000313" key="2">
    <source>
        <dbReference type="EMBL" id="EFK95550.1"/>
    </source>
</evidence>
<gene>
    <name evidence="2" type="ORF">LDC_2437</name>
</gene>
<reference evidence="2" key="2">
    <citation type="journal article" date="2011" name="Microb. Ecol.">
        <title>Taxonomic and Functional Metagenomic Profiling of the Microbial Community in the Anoxic Sediment of a Sub-saline Shallow Lake (Laguna de Carrizo, Central Spain).</title>
        <authorList>
            <person name="Ferrer M."/>
            <person name="Guazzaroni M.E."/>
            <person name="Richter M."/>
            <person name="Garcia-Salamanca A."/>
            <person name="Yarza P."/>
            <person name="Suarez-Suarez A."/>
            <person name="Solano J."/>
            <person name="Alcaide M."/>
            <person name="van Dillewijn P."/>
            <person name="Molina-Henares M.A."/>
            <person name="Lopez-Cortes N."/>
            <person name="Al-Ramahi Y."/>
            <person name="Guerrero C."/>
            <person name="Acosta A."/>
            <person name="de Eugenio L.I."/>
            <person name="Martinez V."/>
            <person name="Marques S."/>
            <person name="Rojo F."/>
            <person name="Santero E."/>
            <person name="Genilloud O."/>
            <person name="Perez-Perez J."/>
            <person name="Rossello-Mora R."/>
            <person name="Ramos J.L."/>
        </authorList>
    </citation>
    <scope>NUCLEOTIDE SEQUENCE</scope>
</reference>
<keyword evidence="1" id="KW-0472">Membrane</keyword>
<name>D9PLL4_9ZZZZ</name>
<proteinExistence type="predicted"/>
<accession>D9PLL4</accession>
<keyword evidence="1" id="KW-1133">Transmembrane helix</keyword>
<evidence type="ECO:0000256" key="1">
    <source>
        <dbReference type="SAM" id="Phobius"/>
    </source>
</evidence>
<sequence length="121" mass="13425">MTGLLLLGMTPVIWLFSVSTNNLSFIVIINLVSWIVAVGFALRFFGMFGQPGINDKISGLKWWLFIYIMVSLQMATTMRPLLGKPGTGLEPVEKKFFLAHFKDTLAESGKSVATGNQGKRR</sequence>